<dbReference type="SMART" id="SM00327">
    <property type="entry name" value="VWA"/>
    <property type="match status" value="1"/>
</dbReference>
<dbReference type="InterPro" id="IPR036465">
    <property type="entry name" value="vWFA_dom_sf"/>
</dbReference>
<dbReference type="EMBL" id="FQUX01000002">
    <property type="protein sequence ID" value="SHF09328.1"/>
    <property type="molecule type" value="Genomic_DNA"/>
</dbReference>
<keyword evidence="1" id="KW-0732">Signal</keyword>
<protein>
    <submittedName>
        <fullName evidence="3">Uncharacterized conserved protein YegL, contains vWA domain of TerY type</fullName>
    </submittedName>
</protein>
<dbReference type="OrthoDB" id="926325at2"/>
<dbReference type="SUPFAM" id="SSF53300">
    <property type="entry name" value="vWA-like"/>
    <property type="match status" value="1"/>
</dbReference>
<dbReference type="Proteomes" id="UP000184406">
    <property type="component" value="Unassembled WGS sequence"/>
</dbReference>
<sequence length="363" mass="39093">MKLYIKLAAICFSLALFVSCGNADDDVEFGVNGGGDLGLGKPVDDCLNLGDGELVLSIQDQYTTLPGKVSIFFKVSDTDGDPVPGLTANQFTIYEQGRNDECFSTISTTESFARISPNSQIFNNNTILVLDLSNSVLSSSMEELKTASASFVNNVMPASDTESFKMAIYWFDGEDKLHVLNELTHVKQELLTSINGINANISSDPSTDLYGAVIKATDKAEKLLAASTTNDRIGAASVVIFTDGTDQASRYTQTAALKKVDNANKNIAFFSIGLGAEIDTDVLGKIGKTFSVFAGNKEQLETTFNDISFRVSEQANSFYLFEYCSPKRDGSGENNLAIQVKEGNRQGAVQTKFNAKGFTGGCE</sequence>
<feature type="domain" description="VWFA" evidence="2">
    <location>
        <begin position="125"/>
        <end position="287"/>
    </location>
</feature>
<evidence type="ECO:0000313" key="4">
    <source>
        <dbReference type="Proteomes" id="UP000184406"/>
    </source>
</evidence>
<reference evidence="4" key="1">
    <citation type="submission" date="2016-11" db="EMBL/GenBank/DDBJ databases">
        <authorList>
            <person name="Varghese N."/>
            <person name="Submissions S."/>
        </authorList>
    </citation>
    <scope>NUCLEOTIDE SEQUENCE [LARGE SCALE GENOMIC DNA]</scope>
    <source>
        <strain evidence="4">DSM 17539</strain>
    </source>
</reference>
<name>A0A1M4YUD3_9FLAO</name>
<accession>A0A1M4YUD3</accession>
<evidence type="ECO:0000256" key="1">
    <source>
        <dbReference type="SAM" id="SignalP"/>
    </source>
</evidence>
<proteinExistence type="predicted"/>
<dbReference type="AlphaFoldDB" id="A0A1M4YUD3"/>
<evidence type="ECO:0000313" key="3">
    <source>
        <dbReference type="EMBL" id="SHF09328.1"/>
    </source>
</evidence>
<dbReference type="Pfam" id="PF00092">
    <property type="entry name" value="VWA"/>
    <property type="match status" value="1"/>
</dbReference>
<organism evidence="3 4">
    <name type="scientific">Arenibacter palladensis</name>
    <dbReference type="NCBI Taxonomy" id="237373"/>
    <lineage>
        <taxon>Bacteria</taxon>
        <taxon>Pseudomonadati</taxon>
        <taxon>Bacteroidota</taxon>
        <taxon>Flavobacteriia</taxon>
        <taxon>Flavobacteriales</taxon>
        <taxon>Flavobacteriaceae</taxon>
        <taxon>Arenibacter</taxon>
    </lineage>
</organism>
<evidence type="ECO:0000259" key="2">
    <source>
        <dbReference type="PROSITE" id="PS50234"/>
    </source>
</evidence>
<feature type="chain" id="PRO_5012747850" evidence="1">
    <location>
        <begin position="24"/>
        <end position="363"/>
    </location>
</feature>
<dbReference type="CDD" id="cd00198">
    <property type="entry name" value="vWFA"/>
    <property type="match status" value="1"/>
</dbReference>
<dbReference type="Gene3D" id="3.40.50.410">
    <property type="entry name" value="von Willebrand factor, type A domain"/>
    <property type="match status" value="1"/>
</dbReference>
<gene>
    <name evidence="3" type="ORF">SAMN03080594_102575</name>
</gene>
<dbReference type="InterPro" id="IPR002035">
    <property type="entry name" value="VWF_A"/>
</dbReference>
<keyword evidence="4" id="KW-1185">Reference proteome</keyword>
<dbReference type="PROSITE" id="PS51257">
    <property type="entry name" value="PROKAR_LIPOPROTEIN"/>
    <property type="match status" value="1"/>
</dbReference>
<feature type="signal peptide" evidence="1">
    <location>
        <begin position="1"/>
        <end position="23"/>
    </location>
</feature>
<dbReference type="RefSeq" id="WP_072861629.1">
    <property type="nucleotide sequence ID" value="NZ_FQUX01000002.1"/>
</dbReference>
<dbReference type="PROSITE" id="PS50234">
    <property type="entry name" value="VWFA"/>
    <property type="match status" value="1"/>
</dbReference>